<sequence length="377" mass="41374">MPHRHVSSINVRPDGYGAAFINGDRRLCSNELLQRIHTPACDRTSLNRAIADTFARLQEQGEQDPVLIGAIPFDVSRPSSLNFYRRADAAPAAADAGSAPMQVNNIRPLVERSHFADTVQRALNAFASDELSKIVLSQALEVEFLQEQDILAIVRVLRDQNPGAYVFSVPLSAHQTILGASPELLLSRQGRIVTSNPLAGSRPRSGVAQENHERQLQLQHSAKDQYEHRLVVNGVAATLAPYCYQMSVSEQPHIHETSTMMHLSSSVQGQLRSGAPDALNLALDLHPTPAVCGTPTAQARRFILEHEGYDRHYYAGLVGWMDAQGNGEWVVTIRCGLLERNSIRLYAGAGIVSGSDPEAEWLETQAKMKTMLNVFSA</sequence>
<dbReference type="PANTHER" id="PTHR42839:SF2">
    <property type="entry name" value="ISOCHORISMATE SYNTHASE ENTC"/>
    <property type="match status" value="1"/>
</dbReference>
<proteinExistence type="inferred from homology"/>
<comment type="catalytic activity">
    <reaction evidence="1">
        <text>chorismate = isochorismate</text>
        <dbReference type="Rhea" id="RHEA:18985"/>
        <dbReference type="ChEBI" id="CHEBI:29748"/>
        <dbReference type="ChEBI" id="CHEBI:29780"/>
        <dbReference type="EC" id="5.4.4.2"/>
    </reaction>
</comment>
<dbReference type="GO" id="GO:0009697">
    <property type="term" value="P:salicylic acid biosynthetic process"/>
    <property type="evidence" value="ECO:0007669"/>
    <property type="project" value="TreeGrafter"/>
</dbReference>
<evidence type="ECO:0000256" key="1">
    <source>
        <dbReference type="ARBA" id="ARBA00000799"/>
    </source>
</evidence>
<dbReference type="InterPro" id="IPR004561">
    <property type="entry name" value="IsoChor_synthase"/>
</dbReference>
<keyword evidence="4" id="KW-0413">Isomerase</keyword>
<dbReference type="EC" id="5.4.4.2" evidence="3"/>
<dbReference type="OrthoDB" id="9806579at2"/>
<dbReference type="Pfam" id="PF00425">
    <property type="entry name" value="Chorismate_bind"/>
    <property type="match status" value="1"/>
</dbReference>
<evidence type="ECO:0000256" key="4">
    <source>
        <dbReference type="ARBA" id="ARBA00023235"/>
    </source>
</evidence>
<dbReference type="AlphaFoldDB" id="A0A239KV88"/>
<comment type="similarity">
    <text evidence="2">Belongs to the isochorismate synthase family.</text>
</comment>
<dbReference type="NCBIfam" id="TIGR00543">
    <property type="entry name" value="isochor_syn"/>
    <property type="match status" value="1"/>
</dbReference>
<feature type="domain" description="Chorismate-utilising enzyme C-terminal" evidence="6">
    <location>
        <begin position="112"/>
        <end position="367"/>
    </location>
</feature>
<evidence type="ECO:0000256" key="2">
    <source>
        <dbReference type="ARBA" id="ARBA00005297"/>
    </source>
</evidence>
<dbReference type="GO" id="GO:0008909">
    <property type="term" value="F:isochorismate synthase activity"/>
    <property type="evidence" value="ECO:0007669"/>
    <property type="project" value="UniProtKB-EC"/>
</dbReference>
<evidence type="ECO:0000259" key="6">
    <source>
        <dbReference type="Pfam" id="PF00425"/>
    </source>
</evidence>
<organism evidence="7 8">
    <name type="scientific">Pseudomonas japonica</name>
    <dbReference type="NCBI Taxonomy" id="256466"/>
    <lineage>
        <taxon>Bacteria</taxon>
        <taxon>Pseudomonadati</taxon>
        <taxon>Pseudomonadota</taxon>
        <taxon>Gammaproteobacteria</taxon>
        <taxon>Pseudomonadales</taxon>
        <taxon>Pseudomonadaceae</taxon>
        <taxon>Pseudomonas</taxon>
    </lineage>
</organism>
<accession>A0A239KV88</accession>
<protein>
    <recommendedName>
        <fullName evidence="3">isochorismate synthase</fullName>
        <ecNumber evidence="3">5.4.4.2</ecNumber>
    </recommendedName>
    <alternativeName>
        <fullName evidence="5">Isochorismate mutase</fullName>
    </alternativeName>
</protein>
<dbReference type="PANTHER" id="PTHR42839">
    <property type="entry name" value="ISOCHORISMATE SYNTHASE ENTC"/>
    <property type="match status" value="1"/>
</dbReference>
<dbReference type="EMBL" id="FZOL01000029">
    <property type="protein sequence ID" value="SNT21930.1"/>
    <property type="molecule type" value="Genomic_DNA"/>
</dbReference>
<evidence type="ECO:0000256" key="5">
    <source>
        <dbReference type="ARBA" id="ARBA00041564"/>
    </source>
</evidence>
<gene>
    <name evidence="7" type="ORF">SAMN05444352_12949</name>
</gene>
<dbReference type="InterPro" id="IPR015890">
    <property type="entry name" value="Chorismate_C"/>
</dbReference>
<dbReference type="Gene3D" id="3.60.120.10">
    <property type="entry name" value="Anthranilate synthase"/>
    <property type="match status" value="1"/>
</dbReference>
<evidence type="ECO:0000313" key="8">
    <source>
        <dbReference type="Proteomes" id="UP000198407"/>
    </source>
</evidence>
<dbReference type="Proteomes" id="UP000198407">
    <property type="component" value="Unassembled WGS sequence"/>
</dbReference>
<evidence type="ECO:0000313" key="7">
    <source>
        <dbReference type="EMBL" id="SNT21930.1"/>
    </source>
</evidence>
<name>A0A239KV88_9PSED</name>
<keyword evidence="8" id="KW-1185">Reference proteome</keyword>
<reference evidence="8" key="1">
    <citation type="submission" date="2017-06" db="EMBL/GenBank/DDBJ databases">
        <authorList>
            <person name="Varghese N."/>
            <person name="Submissions S."/>
        </authorList>
    </citation>
    <scope>NUCLEOTIDE SEQUENCE [LARGE SCALE GENOMIC DNA]</scope>
    <source>
        <strain evidence="8">DSM 22348</strain>
    </source>
</reference>
<dbReference type="SUPFAM" id="SSF56322">
    <property type="entry name" value="ADC synthase"/>
    <property type="match status" value="1"/>
</dbReference>
<evidence type="ECO:0000256" key="3">
    <source>
        <dbReference type="ARBA" id="ARBA00012824"/>
    </source>
</evidence>
<dbReference type="STRING" id="1215104.GCA_000730585_02123"/>
<dbReference type="InterPro" id="IPR005801">
    <property type="entry name" value="ADC_synthase"/>
</dbReference>